<evidence type="ECO:0000256" key="1">
    <source>
        <dbReference type="SAM" id="MobiDB-lite"/>
    </source>
</evidence>
<dbReference type="Proteomes" id="UP000077066">
    <property type="component" value="Unassembled WGS sequence"/>
</dbReference>
<dbReference type="OrthoDB" id="18481at2157"/>
<feature type="domain" description="DUF4015" evidence="2">
    <location>
        <begin position="507"/>
        <end position="643"/>
    </location>
</feature>
<dbReference type="InterPro" id="IPR018975">
    <property type="entry name" value="Pseudomurein-binding_repeat"/>
</dbReference>
<evidence type="ECO:0000259" key="2">
    <source>
        <dbReference type="Pfam" id="PF13200"/>
    </source>
</evidence>
<feature type="compositionally biased region" description="Low complexity" evidence="1">
    <location>
        <begin position="231"/>
        <end position="249"/>
    </location>
</feature>
<reference evidence="3 4" key="1">
    <citation type="submission" date="2016-04" db="EMBL/GenBank/DDBJ databases">
        <title>Genome sequence of Methanobrevibacter filiformis DSM 11501.</title>
        <authorList>
            <person name="Poehlein A."/>
            <person name="Seedorf H."/>
            <person name="Daniel R."/>
        </authorList>
    </citation>
    <scope>NUCLEOTIDE SEQUENCE [LARGE SCALE GENOMIC DNA]</scope>
    <source>
        <strain evidence="3 4">DSM 11501</strain>
    </source>
</reference>
<gene>
    <name evidence="3" type="ORF">MBFIL_07040</name>
</gene>
<dbReference type="PANTHER" id="PTHR43405:SF1">
    <property type="entry name" value="GLYCOSYL HYDROLASE DIGH"/>
    <property type="match status" value="1"/>
</dbReference>
<dbReference type="Pfam" id="PF13200">
    <property type="entry name" value="DUF4015"/>
    <property type="match status" value="1"/>
</dbReference>
<dbReference type="STRING" id="55758.MBFIL_07040"/>
<evidence type="ECO:0000313" key="4">
    <source>
        <dbReference type="Proteomes" id="UP000077066"/>
    </source>
</evidence>
<feature type="compositionally biased region" description="Polar residues" evidence="1">
    <location>
        <begin position="221"/>
        <end position="230"/>
    </location>
</feature>
<comment type="caution">
    <text evidence="3">The sequence shown here is derived from an EMBL/GenBank/DDBJ whole genome shotgun (WGS) entry which is preliminary data.</text>
</comment>
<dbReference type="SUPFAM" id="SSF51445">
    <property type="entry name" value="(Trans)glycosidases"/>
    <property type="match status" value="1"/>
</dbReference>
<organism evidence="3 4">
    <name type="scientific">Methanobrevibacter filiformis</name>
    <dbReference type="NCBI Taxonomy" id="55758"/>
    <lineage>
        <taxon>Archaea</taxon>
        <taxon>Methanobacteriati</taxon>
        <taxon>Methanobacteriota</taxon>
        <taxon>Methanomada group</taxon>
        <taxon>Methanobacteria</taxon>
        <taxon>Methanobacteriales</taxon>
        <taxon>Methanobacteriaceae</taxon>
        <taxon>Methanobrevibacter</taxon>
    </lineage>
</organism>
<name>A0A166DB95_9EURY</name>
<feature type="region of interest" description="Disordered" evidence="1">
    <location>
        <begin position="221"/>
        <end position="250"/>
    </location>
</feature>
<accession>A0A166DB95</accession>
<dbReference type="PATRIC" id="fig|55758.3.peg.785"/>
<protein>
    <submittedName>
        <fullName evidence="3">Pseudomurein-binding repeat protein</fullName>
    </submittedName>
</protein>
<dbReference type="PANTHER" id="PTHR43405">
    <property type="entry name" value="GLYCOSYL HYDROLASE DIGH"/>
    <property type="match status" value="1"/>
</dbReference>
<proteinExistence type="predicted"/>
<evidence type="ECO:0000313" key="3">
    <source>
        <dbReference type="EMBL" id="KZX15403.1"/>
    </source>
</evidence>
<dbReference type="EMBL" id="LWMT01000098">
    <property type="protein sequence ID" value="KZX15403.1"/>
    <property type="molecule type" value="Genomic_DNA"/>
</dbReference>
<dbReference type="InterPro" id="IPR052177">
    <property type="entry name" value="Divisome_Glycosyl_Hydrolase"/>
</dbReference>
<dbReference type="InterPro" id="IPR025275">
    <property type="entry name" value="DUF4015"/>
</dbReference>
<dbReference type="InterPro" id="IPR017853">
    <property type="entry name" value="GH"/>
</dbReference>
<dbReference type="RefSeq" id="WP_066971578.1">
    <property type="nucleotide sequence ID" value="NZ_LWMT01000098.1"/>
</dbReference>
<dbReference type="Pfam" id="PF09373">
    <property type="entry name" value="PMBR"/>
    <property type="match status" value="1"/>
</dbReference>
<feature type="region of interest" description="Disordered" evidence="1">
    <location>
        <begin position="412"/>
        <end position="434"/>
    </location>
</feature>
<dbReference type="AlphaFoldDB" id="A0A166DB95"/>
<dbReference type="Gene3D" id="3.20.20.80">
    <property type="entry name" value="Glycosidases"/>
    <property type="match status" value="1"/>
</dbReference>
<keyword evidence="4" id="KW-1185">Reference proteome</keyword>
<sequence>MLSKAIKYLLLIFTVCILSCSISFAADTNHDNNSSLSESLIYANSTVLKTAVLGVSTLSAEFSAESNKPSKISQDDVFKVSTSAKKYVDSNGKLPKYVTISGYNYSMPEYLYLISRTISLKSSNSQNQVTVKYDTKNPTSPSGVSINKDLSKSTYNSLSKKVYDYIDSKNTAPNYVSSPYGNIQYQSILYGFIKIGNWYNQNGKKLPVYLTLNVKKTSDLNKNLPTYTKTSSSDSSSSSSSSNPSSGSSVNEVKLSLTNIFKASSTVKTFTDKNSKLPNYVTISGEKYSMPDFFHVLSKAITVKSSNSTNQVSIKINAKNPTKPSGKSISYNLSKSEYLRLAKNIYTYIESKNTAPNYATSSMGEIQYQTILWGLAKVGDWYSKNGKFPTSVGLDKKYTKSINNYLPLYTSNSSSTNSSNSVNNSSGSNSTNSGSDSIIGKVKFTNKNAMWVHSGDMNNVVLKTLVSAGIGNVFLHEDVFKEFGETKVLAWIKNANNLGVKTHIWITVFYNTSSKKWINPINVNNNSYDYSLFNTIISKAVKYSKMSSVAGVHLDYLRYPGTAYKNNYSNGVTGTGAINEFTKLLYTSVKKVNPNILLSAAVMPEASKNTYYYGQDTNELGKYLDVVVPMIYKGNYNKDSSWITSTVKWFVANSNDAEVWAGLQTYKSDSNVEKLSTSELIQDCKAALNGGSLGLVLFRWGITNIFNLINL</sequence>